<sequence length="397" mass="45952">MIEKNKNCVIYGGTFDPPHLGHLFLAEAARREQSAEQVIFLPAGDPPHKKNKKITDARDRLNMVRLAVKDNPYFNVSDFEIKQTGLSYTAKTLRYFKSEGFNVSFIIGADSLDEIFSWKDPEYILANSRLLVLPRKNYNIDKILTKDKYKKYIDNINKLAVGRIDFSSSQIRERIKSNKRIKYMTPFEVEEYIVRKRLYLKSETVDQTKFAQIDNYLKNNMSDDRYQHTLRVIETASNIAGNKDYLEKVKIAALCHDLCKGYPESKLQRLVKNSNWPLKSFEYKEASLLHGPASAYLTEKKFDITDNQILEAIRYHTIGHPDLGLIGKIIFLADKIEPGRDYPGRGEIYKLALDDIEQAILKLTNHNLEYLMNRNIEIHPNLILLRNSILGGRNNNE</sequence>
<dbReference type="GO" id="GO:0046872">
    <property type="term" value="F:metal ion binding"/>
    <property type="evidence" value="ECO:0007669"/>
    <property type="project" value="UniProtKB-KW"/>
</dbReference>
<dbReference type="NCBIfam" id="TIGR00488">
    <property type="entry name" value="bis(5'-nucleosyl)-tetraphosphatase (symmetrical) YqeK"/>
    <property type="match status" value="1"/>
</dbReference>
<dbReference type="Gene3D" id="3.40.50.620">
    <property type="entry name" value="HUPs"/>
    <property type="match status" value="1"/>
</dbReference>
<keyword evidence="5 14" id="KW-0548">Nucleotidyltransferase</keyword>
<dbReference type="Proteomes" id="UP000621436">
    <property type="component" value="Unassembled WGS sequence"/>
</dbReference>
<evidence type="ECO:0000256" key="12">
    <source>
        <dbReference type="ARBA" id="ARBA00048721"/>
    </source>
</evidence>
<evidence type="ECO:0000256" key="2">
    <source>
        <dbReference type="ARBA" id="ARBA00005019"/>
    </source>
</evidence>
<reference evidence="16" key="1">
    <citation type="submission" date="2020-11" db="EMBL/GenBank/DDBJ databases">
        <title>Halonatronomonas betainensis gen. nov., sp. nov. a novel haloalkaliphilic representative of the family Halanaerobiacae capable of betaine degradation.</title>
        <authorList>
            <person name="Boltyanskaya Y."/>
            <person name="Kevbrin V."/>
            <person name="Detkova E."/>
            <person name="Grouzdev D.S."/>
            <person name="Koziaeva V."/>
            <person name="Zhilina T."/>
        </authorList>
    </citation>
    <scope>NUCLEOTIDE SEQUENCE</scope>
    <source>
        <strain evidence="16">Z-7014</strain>
    </source>
</reference>
<dbReference type="AlphaFoldDB" id="A0A931APA9"/>
<evidence type="ECO:0000256" key="3">
    <source>
        <dbReference type="ARBA" id="ARBA00022642"/>
    </source>
</evidence>
<comment type="similarity">
    <text evidence="14">Belongs to the NadD family.</text>
</comment>
<evidence type="ECO:0000256" key="7">
    <source>
        <dbReference type="ARBA" id="ARBA00022741"/>
    </source>
</evidence>
<keyword evidence="8" id="KW-0378">Hydrolase</keyword>
<dbReference type="HAMAP" id="MF_00244">
    <property type="entry name" value="NaMN_adenylyltr"/>
    <property type="match status" value="1"/>
</dbReference>
<evidence type="ECO:0000259" key="15">
    <source>
        <dbReference type="PROSITE" id="PS51831"/>
    </source>
</evidence>
<evidence type="ECO:0000256" key="1">
    <source>
        <dbReference type="ARBA" id="ARBA00002324"/>
    </source>
</evidence>
<evidence type="ECO:0000256" key="10">
    <source>
        <dbReference type="ARBA" id="ARBA00023004"/>
    </source>
</evidence>
<evidence type="ECO:0000256" key="9">
    <source>
        <dbReference type="ARBA" id="ARBA00022840"/>
    </source>
</evidence>
<dbReference type="SUPFAM" id="SSF109604">
    <property type="entry name" value="HD-domain/PDEase-like"/>
    <property type="match status" value="1"/>
</dbReference>
<dbReference type="PANTHER" id="PTHR39321">
    <property type="entry name" value="NICOTINATE-NUCLEOTIDE ADENYLYLTRANSFERASE-RELATED"/>
    <property type="match status" value="1"/>
</dbReference>
<dbReference type="GO" id="GO:0008803">
    <property type="term" value="F:bis(5'-nucleosyl)-tetraphosphatase (symmetrical) activity"/>
    <property type="evidence" value="ECO:0007669"/>
    <property type="project" value="UniProtKB-EC"/>
</dbReference>
<dbReference type="GO" id="GO:0009435">
    <property type="term" value="P:NAD+ biosynthetic process"/>
    <property type="evidence" value="ECO:0007669"/>
    <property type="project" value="UniProtKB-UniRule"/>
</dbReference>
<dbReference type="InterPro" id="IPR004821">
    <property type="entry name" value="Cyt_trans-like"/>
</dbReference>
<comment type="pathway">
    <text evidence="2 14">Cofactor biosynthesis; NAD(+) biosynthesis; deamido-NAD(+) from nicotinate D-ribonucleotide: step 1/1.</text>
</comment>
<dbReference type="Pfam" id="PF01966">
    <property type="entry name" value="HD"/>
    <property type="match status" value="1"/>
</dbReference>
<accession>A0A931APA9</accession>
<dbReference type="Pfam" id="PF01467">
    <property type="entry name" value="CTP_transf_like"/>
    <property type="match status" value="1"/>
</dbReference>
<evidence type="ECO:0000256" key="11">
    <source>
        <dbReference type="ARBA" id="ARBA00023027"/>
    </source>
</evidence>
<dbReference type="GO" id="GO:0005524">
    <property type="term" value="F:ATP binding"/>
    <property type="evidence" value="ECO:0007669"/>
    <property type="project" value="UniProtKB-KW"/>
</dbReference>
<evidence type="ECO:0000256" key="13">
    <source>
        <dbReference type="ARBA" id="ARBA00049417"/>
    </source>
</evidence>
<evidence type="ECO:0000256" key="5">
    <source>
        <dbReference type="ARBA" id="ARBA00022695"/>
    </source>
</evidence>
<evidence type="ECO:0000256" key="8">
    <source>
        <dbReference type="ARBA" id="ARBA00022801"/>
    </source>
</evidence>
<comment type="catalytic activity">
    <reaction evidence="12 14">
        <text>nicotinate beta-D-ribonucleotide + ATP + H(+) = deamido-NAD(+) + diphosphate</text>
        <dbReference type="Rhea" id="RHEA:22860"/>
        <dbReference type="ChEBI" id="CHEBI:15378"/>
        <dbReference type="ChEBI" id="CHEBI:30616"/>
        <dbReference type="ChEBI" id="CHEBI:33019"/>
        <dbReference type="ChEBI" id="CHEBI:57502"/>
        <dbReference type="ChEBI" id="CHEBI:58437"/>
        <dbReference type="EC" id="2.7.7.18"/>
    </reaction>
</comment>
<protein>
    <recommendedName>
        <fullName evidence="14">Probable nicotinate-nucleotide adenylyltransferase</fullName>
        <ecNumber evidence="14">2.7.7.18</ecNumber>
    </recommendedName>
    <alternativeName>
        <fullName evidence="14">Deamido-NAD(+) diphosphorylase</fullName>
    </alternativeName>
    <alternativeName>
        <fullName evidence="14">Deamido-NAD(+) pyrophosphorylase</fullName>
    </alternativeName>
    <alternativeName>
        <fullName evidence="14">Nicotinate mononucleotide adenylyltransferase</fullName>
        <shortName evidence="14">NaMN adenylyltransferase</shortName>
    </alternativeName>
</protein>
<name>A0A931APA9_9FIRM</name>
<evidence type="ECO:0000313" key="17">
    <source>
        <dbReference type="Proteomes" id="UP000621436"/>
    </source>
</evidence>
<dbReference type="InterPro" id="IPR005249">
    <property type="entry name" value="YqeK"/>
</dbReference>
<dbReference type="NCBIfam" id="TIGR00482">
    <property type="entry name" value="nicotinate (nicotinamide) nucleotide adenylyltransferase"/>
    <property type="match status" value="1"/>
</dbReference>
<evidence type="ECO:0000256" key="6">
    <source>
        <dbReference type="ARBA" id="ARBA00022723"/>
    </source>
</evidence>
<dbReference type="GO" id="GO:0004515">
    <property type="term" value="F:nicotinate-nucleotide adenylyltransferase activity"/>
    <property type="evidence" value="ECO:0007669"/>
    <property type="project" value="UniProtKB-UniRule"/>
</dbReference>
<comment type="caution">
    <text evidence="16">The sequence shown here is derived from an EMBL/GenBank/DDBJ whole genome shotgun (WGS) entry which is preliminary data.</text>
</comment>
<dbReference type="PROSITE" id="PS51831">
    <property type="entry name" value="HD"/>
    <property type="match status" value="1"/>
</dbReference>
<dbReference type="InterPro" id="IPR003607">
    <property type="entry name" value="HD/PDEase_dom"/>
</dbReference>
<keyword evidence="11 14" id="KW-0520">NAD</keyword>
<proteinExistence type="inferred from homology"/>
<dbReference type="InterPro" id="IPR014729">
    <property type="entry name" value="Rossmann-like_a/b/a_fold"/>
</dbReference>
<keyword evidence="17" id="KW-1185">Reference proteome</keyword>
<dbReference type="NCBIfam" id="NF000840">
    <property type="entry name" value="PRK00071.1-3"/>
    <property type="match status" value="1"/>
</dbReference>
<dbReference type="PANTHER" id="PTHR39321:SF3">
    <property type="entry name" value="PHOSPHOPANTETHEINE ADENYLYLTRANSFERASE"/>
    <property type="match status" value="1"/>
</dbReference>
<dbReference type="InterPro" id="IPR005248">
    <property type="entry name" value="NadD/NMNAT"/>
</dbReference>
<comment type="function">
    <text evidence="1 14">Catalyzes the reversible adenylation of nicotinate mononucleotide (NaMN) to nicotinic acid adenine dinucleotide (NaAD).</text>
</comment>
<dbReference type="NCBIfam" id="TIGR00125">
    <property type="entry name" value="cyt_tran_rel"/>
    <property type="match status" value="1"/>
</dbReference>
<evidence type="ECO:0000313" key="16">
    <source>
        <dbReference type="EMBL" id="MBF8435992.1"/>
    </source>
</evidence>
<dbReference type="SUPFAM" id="SSF52374">
    <property type="entry name" value="Nucleotidylyl transferase"/>
    <property type="match status" value="1"/>
</dbReference>
<keyword evidence="7 14" id="KW-0547">Nucleotide-binding</keyword>
<evidence type="ECO:0000256" key="4">
    <source>
        <dbReference type="ARBA" id="ARBA00022679"/>
    </source>
</evidence>
<dbReference type="SMART" id="SM00471">
    <property type="entry name" value="HDc"/>
    <property type="match status" value="1"/>
</dbReference>
<keyword evidence="10" id="KW-0408">Iron</keyword>
<dbReference type="InterPro" id="IPR006674">
    <property type="entry name" value="HD_domain"/>
</dbReference>
<keyword evidence="9 14" id="KW-0067">ATP-binding</keyword>
<dbReference type="RefSeq" id="WP_270452733.1">
    <property type="nucleotide sequence ID" value="NZ_JADPIE010000001.1"/>
</dbReference>
<keyword evidence="4 14" id="KW-0808">Transferase</keyword>
<dbReference type="Gene3D" id="1.10.3210.10">
    <property type="entry name" value="Hypothetical protein af1432"/>
    <property type="match status" value="1"/>
</dbReference>
<evidence type="ECO:0000256" key="14">
    <source>
        <dbReference type="HAMAP-Rule" id="MF_00244"/>
    </source>
</evidence>
<gene>
    <name evidence="14 16" type="primary">nadD</name>
    <name evidence="16" type="ORF">I0Q91_02770</name>
</gene>
<dbReference type="EMBL" id="JADPIE010000001">
    <property type="protein sequence ID" value="MBF8435992.1"/>
    <property type="molecule type" value="Genomic_DNA"/>
</dbReference>
<feature type="domain" description="HD" evidence="15">
    <location>
        <begin position="225"/>
        <end position="339"/>
    </location>
</feature>
<dbReference type="EC" id="2.7.7.18" evidence="14"/>
<organism evidence="16 17">
    <name type="scientific">Halonatronomonas betaini</name>
    <dbReference type="NCBI Taxonomy" id="2778430"/>
    <lineage>
        <taxon>Bacteria</taxon>
        <taxon>Bacillati</taxon>
        <taxon>Bacillota</taxon>
        <taxon>Clostridia</taxon>
        <taxon>Halanaerobiales</taxon>
        <taxon>Halarsenatibacteraceae</taxon>
        <taxon>Halonatronomonas</taxon>
    </lineage>
</organism>
<dbReference type="CDD" id="cd02165">
    <property type="entry name" value="NMNAT"/>
    <property type="match status" value="1"/>
</dbReference>
<keyword evidence="3 14" id="KW-0662">Pyridine nucleotide biosynthesis</keyword>
<keyword evidence="6" id="KW-0479">Metal-binding</keyword>
<comment type="catalytic activity">
    <reaction evidence="13">
        <text>P(1),P(4)-bis(5'-adenosyl) tetraphosphate + H2O = 2 ADP + 2 H(+)</text>
        <dbReference type="Rhea" id="RHEA:24252"/>
        <dbReference type="ChEBI" id="CHEBI:15377"/>
        <dbReference type="ChEBI" id="CHEBI:15378"/>
        <dbReference type="ChEBI" id="CHEBI:58141"/>
        <dbReference type="ChEBI" id="CHEBI:456216"/>
        <dbReference type="EC" id="3.6.1.41"/>
    </reaction>
</comment>
<dbReference type="CDD" id="cd00077">
    <property type="entry name" value="HDc"/>
    <property type="match status" value="1"/>
</dbReference>